<evidence type="ECO:0000313" key="2">
    <source>
        <dbReference type="EMBL" id="CAH7688436.1"/>
    </source>
</evidence>
<proteinExistence type="predicted"/>
<feature type="compositionally biased region" description="Low complexity" evidence="1">
    <location>
        <begin position="42"/>
        <end position="80"/>
    </location>
</feature>
<organism evidence="2 3">
    <name type="scientific">Phakopsora pachyrhizi</name>
    <name type="common">Asian soybean rust disease fungus</name>
    <dbReference type="NCBI Taxonomy" id="170000"/>
    <lineage>
        <taxon>Eukaryota</taxon>
        <taxon>Fungi</taxon>
        <taxon>Dikarya</taxon>
        <taxon>Basidiomycota</taxon>
        <taxon>Pucciniomycotina</taxon>
        <taxon>Pucciniomycetes</taxon>
        <taxon>Pucciniales</taxon>
        <taxon>Phakopsoraceae</taxon>
        <taxon>Phakopsora</taxon>
    </lineage>
</organism>
<protein>
    <submittedName>
        <fullName evidence="2">Uncharacterized protein</fullName>
    </submittedName>
</protein>
<evidence type="ECO:0000313" key="3">
    <source>
        <dbReference type="Proteomes" id="UP001153365"/>
    </source>
</evidence>
<dbReference type="Proteomes" id="UP001153365">
    <property type="component" value="Unassembled WGS sequence"/>
</dbReference>
<comment type="caution">
    <text evidence="2">The sequence shown here is derived from an EMBL/GenBank/DDBJ whole genome shotgun (WGS) entry which is preliminary data.</text>
</comment>
<accession>A0AAV0BQ01</accession>
<reference evidence="2" key="1">
    <citation type="submission" date="2022-06" db="EMBL/GenBank/DDBJ databases">
        <authorList>
            <consortium name="SYNGENTA / RWTH Aachen University"/>
        </authorList>
    </citation>
    <scope>NUCLEOTIDE SEQUENCE</scope>
</reference>
<dbReference type="EMBL" id="CALTRL010005983">
    <property type="protein sequence ID" value="CAH7688436.1"/>
    <property type="molecule type" value="Genomic_DNA"/>
</dbReference>
<gene>
    <name evidence="2" type="ORF">PPACK8108_LOCUS23405</name>
</gene>
<evidence type="ECO:0000256" key="1">
    <source>
        <dbReference type="SAM" id="MobiDB-lite"/>
    </source>
</evidence>
<name>A0AAV0BQ01_PHAPC</name>
<keyword evidence="3" id="KW-1185">Reference proteome</keyword>
<sequence>MHLFTAICFASPIPYFLKIEENEVSVGDLNENNESDESLVEVNSSISNNSNSSSSKNNNSNSNSNNNNNNTNSFSSSSSSSQVLVNNNNINSIRKKSNKLEYNGSGFINEIIVTSSQTSMNDGVGTGNSSLTALLRLIRLDCLVQALRLWEIVEASGISKNDADVGNKNGNSKTNEPRADGGISMGIPALFLNSADPINGFNMQFEASTSGSYKKSIFKELTSMDPAEKVLDLVFPLGRQSIPINGLPVIVLRSFKD</sequence>
<feature type="region of interest" description="Disordered" evidence="1">
    <location>
        <begin position="29"/>
        <end position="80"/>
    </location>
</feature>
<dbReference type="AlphaFoldDB" id="A0AAV0BQ01"/>